<gene>
    <name evidence="11" type="ORF">X474_00785</name>
</gene>
<dbReference type="AlphaFoldDB" id="A0A0D2GMH1"/>
<dbReference type="PRINTS" id="PR01374">
    <property type="entry name" value="TONBPROTEIN"/>
</dbReference>
<evidence type="ECO:0000313" key="11">
    <source>
        <dbReference type="EMBL" id="KIX15872.1"/>
    </source>
</evidence>
<evidence type="ECO:0000256" key="8">
    <source>
        <dbReference type="ARBA" id="ARBA00022989"/>
    </source>
</evidence>
<dbReference type="Pfam" id="PF03544">
    <property type="entry name" value="TonB_C"/>
    <property type="match status" value="1"/>
</dbReference>
<dbReference type="PANTHER" id="PTHR33446">
    <property type="entry name" value="PROTEIN TONB-RELATED"/>
    <property type="match status" value="1"/>
</dbReference>
<keyword evidence="9" id="KW-0472">Membrane</keyword>
<dbReference type="STRING" id="1429043.X474_00785"/>
<name>A0A0D2GMH1_9BACT</name>
<keyword evidence="5" id="KW-0997">Cell inner membrane</keyword>
<dbReference type="Proteomes" id="UP000032233">
    <property type="component" value="Unassembled WGS sequence"/>
</dbReference>
<evidence type="ECO:0000313" key="12">
    <source>
        <dbReference type="Proteomes" id="UP000032233"/>
    </source>
</evidence>
<dbReference type="InterPro" id="IPR003538">
    <property type="entry name" value="TonB"/>
</dbReference>
<keyword evidence="12" id="KW-1185">Reference proteome</keyword>
<dbReference type="InParanoid" id="A0A0D2GMH1"/>
<organism evidence="11 12">
    <name type="scientific">Dethiosulfatarculus sandiegensis</name>
    <dbReference type="NCBI Taxonomy" id="1429043"/>
    <lineage>
        <taxon>Bacteria</taxon>
        <taxon>Pseudomonadati</taxon>
        <taxon>Thermodesulfobacteriota</taxon>
        <taxon>Desulfarculia</taxon>
        <taxon>Desulfarculales</taxon>
        <taxon>Desulfarculaceae</taxon>
        <taxon>Dethiosulfatarculus</taxon>
    </lineage>
</organism>
<dbReference type="PROSITE" id="PS52015">
    <property type="entry name" value="TONB_CTD"/>
    <property type="match status" value="1"/>
</dbReference>
<sequence>MGPSRFEMGDVDRAPLVTARIPPPYPYLARRRGLEGAVTIRFLVDLKGKVNHLEVVNAKPSGIFEDAVLKTVSRWRFKPGMKEGEPVETWVETTIRFKLER</sequence>
<evidence type="ECO:0000256" key="7">
    <source>
        <dbReference type="ARBA" id="ARBA00022927"/>
    </source>
</evidence>
<keyword evidence="8" id="KW-1133">Transmembrane helix</keyword>
<evidence type="ECO:0000256" key="5">
    <source>
        <dbReference type="ARBA" id="ARBA00022519"/>
    </source>
</evidence>
<dbReference type="GO" id="GO:0030288">
    <property type="term" value="C:outer membrane-bounded periplasmic space"/>
    <property type="evidence" value="ECO:0007669"/>
    <property type="project" value="InterPro"/>
</dbReference>
<protein>
    <submittedName>
        <fullName evidence="11">Biopolymer transporter TonB</fullName>
    </submittedName>
</protein>
<evidence type="ECO:0000256" key="1">
    <source>
        <dbReference type="ARBA" id="ARBA00004383"/>
    </source>
</evidence>
<evidence type="ECO:0000259" key="10">
    <source>
        <dbReference type="PROSITE" id="PS52015"/>
    </source>
</evidence>
<comment type="similarity">
    <text evidence="2">Belongs to the TonB family.</text>
</comment>
<evidence type="ECO:0000256" key="9">
    <source>
        <dbReference type="ARBA" id="ARBA00023136"/>
    </source>
</evidence>
<comment type="subcellular location">
    <subcellularLocation>
        <location evidence="1">Cell inner membrane</location>
        <topology evidence="1">Single-pass membrane protein</topology>
        <orientation evidence="1">Periplasmic side</orientation>
    </subcellularLocation>
</comment>
<comment type="caution">
    <text evidence="11">The sequence shown here is derived from an EMBL/GenBank/DDBJ whole genome shotgun (WGS) entry which is preliminary data.</text>
</comment>
<keyword evidence="7" id="KW-0653">Protein transport</keyword>
<dbReference type="Gene3D" id="3.30.1150.10">
    <property type="match status" value="1"/>
</dbReference>
<accession>A0A0D2GMH1</accession>
<evidence type="ECO:0000256" key="2">
    <source>
        <dbReference type="ARBA" id="ARBA00006555"/>
    </source>
</evidence>
<dbReference type="GO" id="GO:0031992">
    <property type="term" value="F:energy transducer activity"/>
    <property type="evidence" value="ECO:0007669"/>
    <property type="project" value="InterPro"/>
</dbReference>
<dbReference type="GO" id="GO:0005886">
    <property type="term" value="C:plasma membrane"/>
    <property type="evidence" value="ECO:0007669"/>
    <property type="project" value="UniProtKB-SubCell"/>
</dbReference>
<keyword evidence="4" id="KW-1003">Cell membrane</keyword>
<dbReference type="InterPro" id="IPR006260">
    <property type="entry name" value="TonB/TolA_C"/>
</dbReference>
<feature type="domain" description="TonB C-terminal" evidence="10">
    <location>
        <begin position="10"/>
        <end position="101"/>
    </location>
</feature>
<proteinExistence type="inferred from homology"/>
<dbReference type="GO" id="GO:0055085">
    <property type="term" value="P:transmembrane transport"/>
    <property type="evidence" value="ECO:0007669"/>
    <property type="project" value="InterPro"/>
</dbReference>
<keyword evidence="6" id="KW-0812">Transmembrane</keyword>
<dbReference type="GO" id="GO:0015891">
    <property type="term" value="P:siderophore transport"/>
    <property type="evidence" value="ECO:0007669"/>
    <property type="project" value="InterPro"/>
</dbReference>
<dbReference type="SUPFAM" id="SSF74653">
    <property type="entry name" value="TolA/TonB C-terminal domain"/>
    <property type="match status" value="1"/>
</dbReference>
<evidence type="ECO:0000256" key="3">
    <source>
        <dbReference type="ARBA" id="ARBA00022448"/>
    </source>
</evidence>
<dbReference type="NCBIfam" id="TIGR01352">
    <property type="entry name" value="tonB_Cterm"/>
    <property type="match status" value="1"/>
</dbReference>
<keyword evidence="3" id="KW-0813">Transport</keyword>
<evidence type="ECO:0000256" key="4">
    <source>
        <dbReference type="ARBA" id="ARBA00022475"/>
    </source>
</evidence>
<evidence type="ECO:0000256" key="6">
    <source>
        <dbReference type="ARBA" id="ARBA00022692"/>
    </source>
</evidence>
<reference evidence="11 12" key="1">
    <citation type="submission" date="2013-11" db="EMBL/GenBank/DDBJ databases">
        <title>Metagenomic analysis of a methanogenic consortium involved in long chain n-alkane degradation.</title>
        <authorList>
            <person name="Davidova I.A."/>
            <person name="Callaghan A.V."/>
            <person name="Wawrik B."/>
            <person name="Pruitt S."/>
            <person name="Marks C."/>
            <person name="Duncan K.E."/>
            <person name="Suflita J.M."/>
        </authorList>
    </citation>
    <scope>NUCLEOTIDE SEQUENCE [LARGE SCALE GENOMIC DNA]</scope>
    <source>
        <strain evidence="11 12">SPR</strain>
    </source>
</reference>
<dbReference type="GO" id="GO:0015031">
    <property type="term" value="P:protein transport"/>
    <property type="evidence" value="ECO:0007669"/>
    <property type="project" value="UniProtKB-KW"/>
</dbReference>
<dbReference type="InterPro" id="IPR051045">
    <property type="entry name" value="TonB-dependent_transducer"/>
</dbReference>
<dbReference type="EMBL" id="AZAC01000001">
    <property type="protein sequence ID" value="KIX15872.1"/>
    <property type="molecule type" value="Genomic_DNA"/>
</dbReference>
<dbReference type="InterPro" id="IPR037682">
    <property type="entry name" value="TonB_C"/>
</dbReference>